<proteinExistence type="predicted"/>
<protein>
    <submittedName>
        <fullName evidence="1">Ash family protein</fullName>
    </submittedName>
</protein>
<organism evidence="1 2">
    <name type="scientific">Frederiksenia canicola</name>
    <dbReference type="NCBI Taxonomy" id="123824"/>
    <lineage>
        <taxon>Bacteria</taxon>
        <taxon>Pseudomonadati</taxon>
        <taxon>Pseudomonadota</taxon>
        <taxon>Gammaproteobacteria</taxon>
        <taxon>Pasteurellales</taxon>
        <taxon>Pasteurellaceae</taxon>
        <taxon>Frederiksenia</taxon>
    </lineage>
</organism>
<reference evidence="1 2" key="1">
    <citation type="submission" date="2018-11" db="EMBL/GenBank/DDBJ databases">
        <title>Genomic Encyclopedia of Type Strains, Phase IV (KMG-IV): sequencing the most valuable type-strain genomes for metagenomic binning, comparative biology and taxonomic classification.</title>
        <authorList>
            <person name="Goeker M."/>
        </authorList>
    </citation>
    <scope>NUCLEOTIDE SEQUENCE [LARGE SCALE GENOMIC DNA]</scope>
    <source>
        <strain evidence="1 2">DSM 25797</strain>
    </source>
</reference>
<dbReference type="InterPro" id="IPR018880">
    <property type="entry name" value="Phage_P4_Ash"/>
</dbReference>
<accession>A0ABX9XQL5</accession>
<name>A0ABX9XQL5_9PAST</name>
<evidence type="ECO:0000313" key="1">
    <source>
        <dbReference type="EMBL" id="RPE93756.1"/>
    </source>
</evidence>
<sequence length="374" mass="42161">MKNFTTRLQRDITTNHPIFLTNRSKLWVFVKICKKSLGTDRLQKGDLGGSIESTITKNGHRTRQTCGTFLSQIYLSERGKDFPYTLQKAVFVARSIRRNKAEFIRTNKASRFFAVVEALSHPLGNGNSYLLNKEKITMLFKFLLLGEKRLTVRIRAKSEQEARQRIQFTSPAICIARFSDNLTACSANSLHETGKPCTKDAIFLARNVQPTEQKTILHPFALIGYSAPVVAKSTASREKLNDLPLANSSTPLTRAFFVRSLRTPKENAFLKNKERSFLSMVGRIGQRLGVGCLPMVAVSHPDTLYRPAVRSKAVDIQKLPLELSQMFYKFLFTGSRLRITVYARTLAEAYKRLPLSQSKPVLIARLPVQGGVYA</sequence>
<dbReference type="Proteomes" id="UP000276901">
    <property type="component" value="Unassembled WGS sequence"/>
</dbReference>
<keyword evidence="2" id="KW-1185">Reference proteome</keyword>
<gene>
    <name evidence="1" type="ORF">EDC49_1269</name>
</gene>
<comment type="caution">
    <text evidence="1">The sequence shown here is derived from an EMBL/GenBank/DDBJ whole genome shotgun (WGS) entry which is preliminary data.</text>
</comment>
<dbReference type="Pfam" id="PF10554">
    <property type="entry name" value="Phage_ASH"/>
    <property type="match status" value="1"/>
</dbReference>
<evidence type="ECO:0000313" key="2">
    <source>
        <dbReference type="Proteomes" id="UP000276901"/>
    </source>
</evidence>
<dbReference type="EMBL" id="RKQT01000002">
    <property type="protein sequence ID" value="RPE93756.1"/>
    <property type="molecule type" value="Genomic_DNA"/>
</dbReference>